<name>A0A832TC58_9EURY</name>
<dbReference type="GO" id="GO:0019386">
    <property type="term" value="P:methanogenesis, from carbon dioxide"/>
    <property type="evidence" value="ECO:0007669"/>
    <property type="project" value="UniProtKB-UniRule"/>
</dbReference>
<evidence type="ECO:0000256" key="11">
    <source>
        <dbReference type="ARBA" id="ARBA00022692"/>
    </source>
</evidence>
<evidence type="ECO:0000256" key="10">
    <source>
        <dbReference type="ARBA" id="ARBA00022679"/>
    </source>
</evidence>
<dbReference type="NCBIfam" id="TIGR01112">
    <property type="entry name" value="mtrD"/>
    <property type="match status" value="1"/>
</dbReference>
<evidence type="ECO:0000313" key="21">
    <source>
        <dbReference type="Proteomes" id="UP000619545"/>
    </source>
</evidence>
<proteinExistence type="inferred from homology"/>
<dbReference type="GO" id="GO:0032259">
    <property type="term" value="P:methylation"/>
    <property type="evidence" value="ECO:0007669"/>
    <property type="project" value="UniProtKB-KW"/>
</dbReference>
<evidence type="ECO:0000256" key="14">
    <source>
        <dbReference type="ARBA" id="ARBA00022994"/>
    </source>
</evidence>
<reference evidence="20" key="1">
    <citation type="journal article" date="2020" name="bioRxiv">
        <title>A rank-normalized archaeal taxonomy based on genome phylogeny resolves widespread incomplete and uneven classifications.</title>
        <authorList>
            <person name="Rinke C."/>
            <person name="Chuvochina M."/>
            <person name="Mussig A.J."/>
            <person name="Chaumeil P.-A."/>
            <person name="Waite D.W."/>
            <person name="Whitman W.B."/>
            <person name="Parks D.H."/>
            <person name="Hugenholtz P."/>
        </authorList>
    </citation>
    <scope>NUCLEOTIDE SEQUENCE</scope>
    <source>
        <strain evidence="20">UBA8853</strain>
    </source>
</reference>
<comment type="function">
    <text evidence="1 19">Part of a complex that catalyzes the formation of methyl-coenzyme M and tetrahydromethanopterin from coenzyme M and methyl-tetrahydromethanopterin. This is an energy-conserving, sodium-ion translocating step.</text>
</comment>
<dbReference type="RefSeq" id="WP_011019027.1">
    <property type="nucleotide sequence ID" value="NZ_DUJS01000002.1"/>
</dbReference>
<evidence type="ECO:0000256" key="8">
    <source>
        <dbReference type="ARBA" id="ARBA00022563"/>
    </source>
</evidence>
<dbReference type="GO" id="GO:0012506">
    <property type="term" value="C:vesicle membrane"/>
    <property type="evidence" value="ECO:0007669"/>
    <property type="project" value="InterPro"/>
</dbReference>
<accession>A0A832TC58</accession>
<feature type="transmembrane region" description="Helical" evidence="19">
    <location>
        <begin position="134"/>
        <end position="155"/>
    </location>
</feature>
<keyword evidence="14 19" id="KW-0484">Methanogenesis</keyword>
<dbReference type="GO" id="GO:0005886">
    <property type="term" value="C:plasma membrane"/>
    <property type="evidence" value="ECO:0007669"/>
    <property type="project" value="UniProtKB-SubCell"/>
</dbReference>
<evidence type="ECO:0000313" key="20">
    <source>
        <dbReference type="EMBL" id="HII70118.1"/>
    </source>
</evidence>
<dbReference type="Proteomes" id="UP000619545">
    <property type="component" value="Unassembled WGS sequence"/>
</dbReference>
<dbReference type="GO" id="GO:0005737">
    <property type="term" value="C:cytoplasm"/>
    <property type="evidence" value="ECO:0007669"/>
    <property type="project" value="InterPro"/>
</dbReference>
<dbReference type="GO" id="GO:0006730">
    <property type="term" value="P:one-carbon metabolic process"/>
    <property type="evidence" value="ECO:0007669"/>
    <property type="project" value="UniProtKB-UniRule"/>
</dbReference>
<dbReference type="OMA" id="GPHDPKF"/>
<dbReference type="EC" id="7.2.1.4" evidence="18 19"/>
<evidence type="ECO:0000256" key="5">
    <source>
        <dbReference type="ARBA" id="ARBA00011616"/>
    </source>
</evidence>
<feature type="transmembrane region" description="Helical" evidence="19">
    <location>
        <begin position="45"/>
        <end position="63"/>
    </location>
</feature>
<evidence type="ECO:0000256" key="17">
    <source>
        <dbReference type="ARBA" id="ARBA00044880"/>
    </source>
</evidence>
<evidence type="ECO:0000256" key="7">
    <source>
        <dbReference type="ARBA" id="ARBA00022475"/>
    </source>
</evidence>
<dbReference type="GeneID" id="1476758"/>
<keyword evidence="8 19" id="KW-0554">One-carbon metabolism</keyword>
<feature type="transmembrane region" description="Helical" evidence="19">
    <location>
        <begin position="162"/>
        <end position="180"/>
    </location>
</feature>
<evidence type="ECO:0000256" key="6">
    <source>
        <dbReference type="ARBA" id="ARBA00015129"/>
    </source>
</evidence>
<evidence type="ECO:0000256" key="4">
    <source>
        <dbReference type="ARBA" id="ARBA00008822"/>
    </source>
</evidence>
<keyword evidence="9 19" id="KW-0489">Methyltransferase</keyword>
<evidence type="ECO:0000256" key="1">
    <source>
        <dbReference type="ARBA" id="ARBA00002533"/>
    </source>
</evidence>
<feature type="transmembrane region" description="Helical" evidence="19">
    <location>
        <begin position="70"/>
        <end position="95"/>
    </location>
</feature>
<keyword evidence="10 19" id="KW-0808">Transferase</keyword>
<dbReference type="InterPro" id="IPR005779">
    <property type="entry name" value="MeTrfase_D"/>
</dbReference>
<dbReference type="GO" id="GO:0030269">
    <property type="term" value="F:tetrahydromethanopterin S-methyltransferase activity"/>
    <property type="evidence" value="ECO:0007669"/>
    <property type="project" value="UniProtKB-UniRule"/>
</dbReference>
<dbReference type="UniPathway" id="UPA00640">
    <property type="reaction ID" value="UER00698"/>
</dbReference>
<dbReference type="PIRSF" id="PIRSF016552">
    <property type="entry name" value="MtrD"/>
    <property type="match status" value="1"/>
</dbReference>
<comment type="subcellular location">
    <subcellularLocation>
        <location evidence="2 19">Cell membrane</location>
        <topology evidence="2 19">Multi-pass membrane protein</topology>
    </subcellularLocation>
</comment>
<keyword evidence="11 19" id="KW-0812">Transmembrane</keyword>
<dbReference type="AlphaFoldDB" id="A0A832TC58"/>
<evidence type="ECO:0000256" key="2">
    <source>
        <dbReference type="ARBA" id="ARBA00004651"/>
    </source>
</evidence>
<protein>
    <recommendedName>
        <fullName evidence="6 19">Tetrahydromethanopterin S-methyltransferase subunit D</fullName>
        <ecNumber evidence="18 19">7.2.1.4</ecNumber>
    </recommendedName>
    <alternativeName>
        <fullName evidence="16 19">N5-methyltetrahydromethanopterin--coenzyme M methyltransferase subunit D</fullName>
    </alternativeName>
</protein>
<comment type="pathway">
    <text evidence="3 19">One-carbon metabolism; methanogenesis from CO(2); methyl-coenzyme M from 5,10-methylene-5,6,7,8-tetrahydromethanopterin: step 2/2.</text>
</comment>
<sequence length="225" mass="22872">MDKLIAVLVLITLGSIMVNVGVHYVPVGGAPAAMATATGVGTGTTQLAAGSGLTGLITAAAMSQKPFLVILWNGALGAATMMAITMLVGNFIYVYGVGCPPCSAKVDKDPITGWDQEAYVTPGTEGHGIPTVSFVSGILGGLLGGSGGAMVYYALYKVLGMSAALAGILAMGFFYANAVLASYNIGGTIEGYHDPKFTRLPKAVVCSLVFGIVASVIAYYLSTLM</sequence>
<feature type="transmembrane region" description="Helical" evidence="19">
    <location>
        <begin position="200"/>
        <end position="221"/>
    </location>
</feature>
<dbReference type="Pfam" id="PF04207">
    <property type="entry name" value="MtrD"/>
    <property type="match status" value="1"/>
</dbReference>
<evidence type="ECO:0000256" key="18">
    <source>
        <dbReference type="ARBA" id="ARBA00044970"/>
    </source>
</evidence>
<evidence type="ECO:0000256" key="15">
    <source>
        <dbReference type="ARBA" id="ARBA00023136"/>
    </source>
</evidence>
<comment type="catalytic activity">
    <reaction evidence="17 19">
        <text>5-methyl-5,6,7,8-tetrahydromethanopterin + coenzyme M + 2 Na(+)(in) = 5,6,7,8-tetrahydromethanopterin + methyl-coenzyme M + 2 Na(+)(out)</text>
        <dbReference type="Rhea" id="RHEA:53492"/>
        <dbReference type="ChEBI" id="CHEBI:29101"/>
        <dbReference type="ChEBI" id="CHEBI:58103"/>
        <dbReference type="ChEBI" id="CHEBI:58116"/>
        <dbReference type="ChEBI" id="CHEBI:58286"/>
        <dbReference type="ChEBI" id="CHEBI:58319"/>
        <dbReference type="EC" id="7.2.1.4"/>
    </reaction>
</comment>
<evidence type="ECO:0000256" key="3">
    <source>
        <dbReference type="ARBA" id="ARBA00004839"/>
    </source>
</evidence>
<comment type="similarity">
    <text evidence="4 19">Belongs to the MtrD family.</text>
</comment>
<evidence type="ECO:0000256" key="16">
    <source>
        <dbReference type="ARBA" id="ARBA00029820"/>
    </source>
</evidence>
<organism evidence="20 21">
    <name type="scientific">Methanopyrus kandleri</name>
    <dbReference type="NCBI Taxonomy" id="2320"/>
    <lineage>
        <taxon>Archaea</taxon>
        <taxon>Methanobacteriati</taxon>
        <taxon>Methanobacteriota</taxon>
        <taxon>Methanomada group</taxon>
        <taxon>Methanopyri</taxon>
        <taxon>Methanopyrales</taxon>
        <taxon>Methanopyraceae</taxon>
        <taxon>Methanopyrus</taxon>
    </lineage>
</organism>
<dbReference type="SMR" id="A0A832TC58"/>
<keyword evidence="13 19" id="KW-1133">Transmembrane helix</keyword>
<evidence type="ECO:0000256" key="19">
    <source>
        <dbReference type="HAMAP-Rule" id="MF_01097"/>
    </source>
</evidence>
<dbReference type="HAMAP" id="MF_01097">
    <property type="entry name" value="MtrD"/>
    <property type="match status" value="1"/>
</dbReference>
<keyword evidence="12 19" id="KW-1278">Translocase</keyword>
<evidence type="ECO:0000256" key="13">
    <source>
        <dbReference type="ARBA" id="ARBA00022989"/>
    </source>
</evidence>
<keyword evidence="7 19" id="KW-1003">Cell membrane</keyword>
<evidence type="ECO:0000256" key="9">
    <source>
        <dbReference type="ARBA" id="ARBA00022603"/>
    </source>
</evidence>
<evidence type="ECO:0000256" key="12">
    <source>
        <dbReference type="ARBA" id="ARBA00022967"/>
    </source>
</evidence>
<gene>
    <name evidence="19 20" type="primary">mtrD</name>
    <name evidence="20" type="ORF">HA336_02650</name>
</gene>
<comment type="caution">
    <text evidence="20">The sequence shown here is derived from an EMBL/GenBank/DDBJ whole genome shotgun (WGS) entry which is preliminary data.</text>
</comment>
<keyword evidence="15 19" id="KW-0472">Membrane</keyword>
<dbReference type="EMBL" id="DUJS01000002">
    <property type="protein sequence ID" value="HII70118.1"/>
    <property type="molecule type" value="Genomic_DNA"/>
</dbReference>
<comment type="subunit">
    <text evidence="5 19">The complex is composed of 8 subunits; MtrA, MtrB, MtrC, MtrD, MtrE, MtrF, MtrG and MtrH.</text>
</comment>
<comment type="caution">
    <text evidence="19">Lacks conserved residue(s) required for the propagation of feature annotation.</text>
</comment>